<gene>
    <name evidence="13" type="ORF">V1633_16880</name>
</gene>
<evidence type="ECO:0000256" key="10">
    <source>
        <dbReference type="ARBA" id="ARBA00029774"/>
    </source>
</evidence>
<evidence type="ECO:0000256" key="3">
    <source>
        <dbReference type="ARBA" id="ARBA00012584"/>
    </source>
</evidence>
<evidence type="ECO:0000313" key="14">
    <source>
        <dbReference type="Proteomes" id="UP001332243"/>
    </source>
</evidence>
<organism evidence="13 14">
    <name type="scientific">Plantactinospora sonchi</name>
    <dbReference type="NCBI Taxonomy" id="1544735"/>
    <lineage>
        <taxon>Bacteria</taxon>
        <taxon>Bacillati</taxon>
        <taxon>Actinomycetota</taxon>
        <taxon>Actinomycetes</taxon>
        <taxon>Micromonosporales</taxon>
        <taxon>Micromonosporaceae</taxon>
        <taxon>Plantactinospora</taxon>
    </lineage>
</organism>
<keyword evidence="9" id="KW-0067">ATP-binding</keyword>
<evidence type="ECO:0000256" key="1">
    <source>
        <dbReference type="ARBA" id="ARBA00004496"/>
    </source>
</evidence>
<dbReference type="PANTHER" id="PTHR17490:SF16">
    <property type="entry name" value="THREONYLCARBAMOYL-AMP SYNTHASE"/>
    <property type="match status" value="1"/>
</dbReference>
<feature type="domain" description="YrdC-like" evidence="12">
    <location>
        <begin position="1"/>
        <end position="183"/>
    </location>
</feature>
<keyword evidence="6" id="KW-0819">tRNA processing</keyword>
<protein>
    <recommendedName>
        <fullName evidence="10">L-threonylcarbamoyladenylate synthase</fullName>
        <ecNumber evidence="3">2.7.7.87</ecNumber>
    </recommendedName>
    <alternativeName>
        <fullName evidence="10">L-threonylcarbamoyladenylate synthase</fullName>
    </alternativeName>
</protein>
<dbReference type="Pfam" id="PF01300">
    <property type="entry name" value="Sua5_yciO_yrdC"/>
    <property type="match status" value="1"/>
</dbReference>
<dbReference type="SUPFAM" id="SSF55821">
    <property type="entry name" value="YrdC/RibB"/>
    <property type="match status" value="1"/>
</dbReference>
<dbReference type="EC" id="2.7.7.87" evidence="3"/>
<dbReference type="InterPro" id="IPR006070">
    <property type="entry name" value="Sua5-like_dom"/>
</dbReference>
<dbReference type="Gene3D" id="3.90.870.10">
    <property type="entry name" value="DHBP synthase"/>
    <property type="match status" value="1"/>
</dbReference>
<reference evidence="13 14" key="1">
    <citation type="submission" date="2024-01" db="EMBL/GenBank/DDBJ databases">
        <title>Genome insights into Plantactinospora sonchi sp. nov.</title>
        <authorList>
            <person name="Wang L."/>
        </authorList>
    </citation>
    <scope>NUCLEOTIDE SEQUENCE [LARGE SCALE GENOMIC DNA]</scope>
    <source>
        <strain evidence="13 14">NEAU-QY2</strain>
    </source>
</reference>
<dbReference type="PROSITE" id="PS51163">
    <property type="entry name" value="YRDC"/>
    <property type="match status" value="1"/>
</dbReference>
<proteinExistence type="inferred from homology"/>
<evidence type="ECO:0000256" key="7">
    <source>
        <dbReference type="ARBA" id="ARBA00022695"/>
    </source>
</evidence>
<evidence type="ECO:0000256" key="6">
    <source>
        <dbReference type="ARBA" id="ARBA00022694"/>
    </source>
</evidence>
<dbReference type="InterPro" id="IPR050156">
    <property type="entry name" value="TC-AMP_synthase_SUA5"/>
</dbReference>
<sequence>MEAGELVIMPTSRWYMICCDAGDADACTRIFAAKRRPTEKAMVLVAPSMDAVRQHFRLTAEAELLADAFWPGDMALLLRWRDASDGSRYRMVGTPWALVTYAPGLLGELAARASCLIAATTANLSVMDAPGPSINLAEVQEFIAKSGADVSVAVDGGICPTANHLTIVRCADDRTELVREGVVHTRAVMSALRRPAQT</sequence>
<keyword evidence="14" id="KW-1185">Reference proteome</keyword>
<dbReference type="Proteomes" id="UP001332243">
    <property type="component" value="Unassembled WGS sequence"/>
</dbReference>
<comment type="caution">
    <text evidence="13">The sequence shown here is derived from an EMBL/GenBank/DDBJ whole genome shotgun (WGS) entry which is preliminary data.</text>
</comment>
<dbReference type="PANTHER" id="PTHR17490">
    <property type="entry name" value="SUA5"/>
    <property type="match status" value="1"/>
</dbReference>
<evidence type="ECO:0000256" key="11">
    <source>
        <dbReference type="ARBA" id="ARBA00048366"/>
    </source>
</evidence>
<evidence type="ECO:0000256" key="8">
    <source>
        <dbReference type="ARBA" id="ARBA00022741"/>
    </source>
</evidence>
<keyword evidence="5" id="KW-0808">Transferase</keyword>
<evidence type="ECO:0000256" key="9">
    <source>
        <dbReference type="ARBA" id="ARBA00022840"/>
    </source>
</evidence>
<evidence type="ECO:0000259" key="12">
    <source>
        <dbReference type="PROSITE" id="PS51163"/>
    </source>
</evidence>
<comment type="catalytic activity">
    <reaction evidence="11">
        <text>L-threonine + hydrogencarbonate + ATP = L-threonylcarbamoyladenylate + diphosphate + H2O</text>
        <dbReference type="Rhea" id="RHEA:36407"/>
        <dbReference type="ChEBI" id="CHEBI:15377"/>
        <dbReference type="ChEBI" id="CHEBI:17544"/>
        <dbReference type="ChEBI" id="CHEBI:30616"/>
        <dbReference type="ChEBI" id="CHEBI:33019"/>
        <dbReference type="ChEBI" id="CHEBI:57926"/>
        <dbReference type="ChEBI" id="CHEBI:73682"/>
        <dbReference type="EC" id="2.7.7.87"/>
    </reaction>
</comment>
<comment type="similarity">
    <text evidence="2">Belongs to the SUA5 family.</text>
</comment>
<keyword evidence="8" id="KW-0547">Nucleotide-binding</keyword>
<keyword evidence="4" id="KW-0963">Cytoplasm</keyword>
<accession>A0ABU7RUX1</accession>
<comment type="subcellular location">
    <subcellularLocation>
        <location evidence="1">Cytoplasm</location>
    </subcellularLocation>
</comment>
<evidence type="ECO:0000256" key="2">
    <source>
        <dbReference type="ARBA" id="ARBA00007663"/>
    </source>
</evidence>
<keyword evidence="7" id="KW-0548">Nucleotidyltransferase</keyword>
<evidence type="ECO:0000256" key="5">
    <source>
        <dbReference type="ARBA" id="ARBA00022679"/>
    </source>
</evidence>
<dbReference type="InterPro" id="IPR017945">
    <property type="entry name" value="DHBP_synth_RibB-like_a/b_dom"/>
</dbReference>
<dbReference type="RefSeq" id="WP_331215291.1">
    <property type="nucleotide sequence ID" value="NZ_JAZGQK010000013.1"/>
</dbReference>
<dbReference type="EMBL" id="JAZGQK010000013">
    <property type="protein sequence ID" value="MEE6260166.1"/>
    <property type="molecule type" value="Genomic_DNA"/>
</dbReference>
<evidence type="ECO:0000313" key="13">
    <source>
        <dbReference type="EMBL" id="MEE6260166.1"/>
    </source>
</evidence>
<evidence type="ECO:0000256" key="4">
    <source>
        <dbReference type="ARBA" id="ARBA00022490"/>
    </source>
</evidence>
<name>A0ABU7RUX1_9ACTN</name>